<evidence type="ECO:0000313" key="2">
    <source>
        <dbReference type="EMBL" id="AMQ57913.1"/>
    </source>
</evidence>
<dbReference type="Proteomes" id="UP000073816">
    <property type="component" value="Chromosome"/>
</dbReference>
<keyword evidence="3" id="KW-1185">Reference proteome</keyword>
<dbReference type="RefSeq" id="WP_236778610.1">
    <property type="nucleotide sequence ID" value="NZ_CP012836.1"/>
</dbReference>
<accession>A0A142ES08</accession>
<dbReference type="KEGG" id="alm:AO498_15775"/>
<evidence type="ECO:0000259" key="1">
    <source>
        <dbReference type="Pfam" id="PF06439"/>
    </source>
</evidence>
<dbReference type="PATRIC" id="fig|1727163.4.peg.3310"/>
<name>A0A142ES08_9BACT</name>
<organism evidence="2 3">
    <name type="scientific">Algoriphagus sanaruensis</name>
    <dbReference type="NCBI Taxonomy" id="1727163"/>
    <lineage>
        <taxon>Bacteria</taxon>
        <taxon>Pseudomonadati</taxon>
        <taxon>Bacteroidota</taxon>
        <taxon>Cytophagia</taxon>
        <taxon>Cytophagales</taxon>
        <taxon>Cyclobacteriaceae</taxon>
        <taxon>Algoriphagus</taxon>
    </lineage>
</organism>
<dbReference type="EMBL" id="CP012836">
    <property type="protein sequence ID" value="AMQ57913.1"/>
    <property type="molecule type" value="Genomic_DNA"/>
</dbReference>
<protein>
    <submittedName>
        <fullName evidence="2">Glycosyl hydrolase</fullName>
    </submittedName>
</protein>
<feature type="domain" description="3-keto-alpha-glucoside-1,2-lyase/3-keto-2-hydroxy-glucal hydratase" evidence="1">
    <location>
        <begin position="56"/>
        <end position="275"/>
    </location>
</feature>
<sequence>MKIKSNSKRVFLGVLIGVVLVSLSLTSFRMVNRWGEAAFLLGKAFSYGYSDPKQTDFVSIFDGKSLDGWEYDADYWKVTEGAIHGETNPENPLKSNTFIIWKGGEVGDFELKMDYWISETGNSGVQYRSDRFTEVPFALRGYQADIDGGNRYTGQNYEERKRTTLAYRGQKTRITSQPDSITELRGFVERNAWKGLNLVEDLGDRAELGNLIKKGDWNSIHIIAKGNILKHYVNGTLMSEVHDEDSKNRMVKGLMGMQMHVGPPMKVMFKNVQLKKL</sequence>
<reference evidence="3" key="1">
    <citation type="submission" date="2015-09" db="EMBL/GenBank/DDBJ databases">
        <title>Complete sequence of Algoriphagus sp. M8-2.</title>
        <authorList>
            <person name="Shintani M."/>
        </authorList>
    </citation>
    <scope>NUCLEOTIDE SEQUENCE [LARGE SCALE GENOMIC DNA]</scope>
    <source>
        <strain evidence="3">M8-2</strain>
    </source>
</reference>
<gene>
    <name evidence="2" type="ORF">AO498_15775</name>
</gene>
<keyword evidence="2" id="KW-0378">Hydrolase</keyword>
<dbReference type="Pfam" id="PF06439">
    <property type="entry name" value="3keto-disac_hyd"/>
    <property type="match status" value="1"/>
</dbReference>
<dbReference type="InterPro" id="IPR010496">
    <property type="entry name" value="AL/BT2_dom"/>
</dbReference>
<dbReference type="GO" id="GO:0016787">
    <property type="term" value="F:hydrolase activity"/>
    <property type="evidence" value="ECO:0007669"/>
    <property type="project" value="UniProtKB-KW"/>
</dbReference>
<dbReference type="AlphaFoldDB" id="A0A142ES08"/>
<reference evidence="2 3" key="2">
    <citation type="journal article" date="2016" name="Genome Announc.">
        <title>Complete Genome Sequence of Algoriphagus sp. Strain M8-2, Isolated from a Brackish Lake.</title>
        <authorList>
            <person name="Muraguchi Y."/>
            <person name="Kushimoto K."/>
            <person name="Ohtsubo Y."/>
            <person name="Suzuki T."/>
            <person name="Dohra H."/>
            <person name="Kimbara K."/>
            <person name="Shintani M."/>
        </authorList>
    </citation>
    <scope>NUCLEOTIDE SEQUENCE [LARGE SCALE GENOMIC DNA]</scope>
    <source>
        <strain evidence="2 3">M8-2</strain>
    </source>
</reference>
<evidence type="ECO:0000313" key="3">
    <source>
        <dbReference type="Proteomes" id="UP000073816"/>
    </source>
</evidence>
<dbReference type="Gene3D" id="2.60.120.560">
    <property type="entry name" value="Exo-inulinase, domain 1"/>
    <property type="match status" value="1"/>
</dbReference>
<dbReference type="STRING" id="1727163.AO498_15775"/>
<proteinExistence type="predicted"/>